<feature type="region of interest" description="Disordered" evidence="1">
    <location>
        <begin position="47"/>
        <end position="99"/>
    </location>
</feature>
<feature type="compositionally biased region" description="Polar residues" evidence="1">
    <location>
        <begin position="90"/>
        <end position="99"/>
    </location>
</feature>
<name>A0A8D8S518_9HEMI</name>
<dbReference type="EMBL" id="HBUF01204507">
    <property type="protein sequence ID" value="CAG6663122.1"/>
    <property type="molecule type" value="Transcribed_RNA"/>
</dbReference>
<accession>A0A8D8S518</accession>
<feature type="region of interest" description="Disordered" evidence="1">
    <location>
        <begin position="1"/>
        <end position="22"/>
    </location>
</feature>
<reference evidence="2" key="1">
    <citation type="submission" date="2021-05" db="EMBL/GenBank/DDBJ databases">
        <authorList>
            <person name="Alioto T."/>
            <person name="Alioto T."/>
            <person name="Gomez Garrido J."/>
        </authorList>
    </citation>
    <scope>NUCLEOTIDE SEQUENCE</scope>
</reference>
<dbReference type="EMBL" id="HBUF01204506">
    <property type="protein sequence ID" value="CAG6663116.1"/>
    <property type="molecule type" value="Transcribed_RNA"/>
</dbReference>
<evidence type="ECO:0000313" key="2">
    <source>
        <dbReference type="EMBL" id="CAG6663141.1"/>
    </source>
</evidence>
<dbReference type="EMBL" id="HBUF01204504">
    <property type="protein sequence ID" value="CAG6663105.1"/>
    <property type="molecule type" value="Transcribed_RNA"/>
</dbReference>
<organism evidence="2">
    <name type="scientific">Cacopsylla melanoneura</name>
    <dbReference type="NCBI Taxonomy" id="428564"/>
    <lineage>
        <taxon>Eukaryota</taxon>
        <taxon>Metazoa</taxon>
        <taxon>Ecdysozoa</taxon>
        <taxon>Arthropoda</taxon>
        <taxon>Hexapoda</taxon>
        <taxon>Insecta</taxon>
        <taxon>Pterygota</taxon>
        <taxon>Neoptera</taxon>
        <taxon>Paraneoptera</taxon>
        <taxon>Hemiptera</taxon>
        <taxon>Sternorrhyncha</taxon>
        <taxon>Psylloidea</taxon>
        <taxon>Psyllidae</taxon>
        <taxon>Psyllinae</taxon>
        <taxon>Cacopsylla</taxon>
    </lineage>
</organism>
<dbReference type="EMBL" id="HBUF01204503">
    <property type="protein sequence ID" value="CAG6663100.1"/>
    <property type="molecule type" value="Transcribed_RNA"/>
</dbReference>
<evidence type="ECO:0000256" key="1">
    <source>
        <dbReference type="SAM" id="MobiDB-lite"/>
    </source>
</evidence>
<sequence length="99" mass="11093">MMDCVEPGHENMPNGVGGRGRGLDSIMNLASEDYYLFIYRMAKISKARDRKPKLVVISRPVNRAGKRKRKSSSNKTSQQSHNSSSSTTQPPLNNRVKTQ</sequence>
<protein>
    <submittedName>
        <fullName evidence="2">Uncharacterized protein</fullName>
    </submittedName>
</protein>
<dbReference type="AlphaFoldDB" id="A0A8D8S518"/>
<proteinExistence type="predicted"/>
<dbReference type="EMBL" id="HBUF01204510">
    <property type="protein sequence ID" value="CAG6663141.1"/>
    <property type="molecule type" value="Transcribed_RNA"/>
</dbReference>
<feature type="compositionally biased region" description="Low complexity" evidence="1">
    <location>
        <begin position="73"/>
        <end position="89"/>
    </location>
</feature>
<dbReference type="EMBL" id="HBUF01204508">
    <property type="protein sequence ID" value="CAG6663128.1"/>
    <property type="molecule type" value="Transcribed_RNA"/>
</dbReference>
<dbReference type="EMBL" id="HBUF01204505">
    <property type="protein sequence ID" value="CAG6663110.1"/>
    <property type="molecule type" value="Transcribed_RNA"/>
</dbReference>
<dbReference type="EMBL" id="HBUF01204509">
    <property type="protein sequence ID" value="CAG6663134.1"/>
    <property type="molecule type" value="Transcribed_RNA"/>
</dbReference>